<protein>
    <submittedName>
        <fullName evidence="1">Uncharacterized protein</fullName>
    </submittedName>
</protein>
<dbReference type="RefSeq" id="WP_160786292.1">
    <property type="nucleotide sequence ID" value="NZ_CP086610.1"/>
</dbReference>
<dbReference type="OrthoDB" id="323926at2"/>
<name>A0A6N8TIE8_SHIZO</name>
<gene>
    <name evidence="1" type="ORF">GR156_11360</name>
</gene>
<organism evidence="1 2">
    <name type="scientific">Shinella zoogloeoides</name>
    <name type="common">Crabtreella saccharophila</name>
    <dbReference type="NCBI Taxonomy" id="352475"/>
    <lineage>
        <taxon>Bacteria</taxon>
        <taxon>Pseudomonadati</taxon>
        <taxon>Pseudomonadota</taxon>
        <taxon>Alphaproteobacteria</taxon>
        <taxon>Hyphomicrobiales</taxon>
        <taxon>Rhizobiaceae</taxon>
        <taxon>Shinella</taxon>
    </lineage>
</organism>
<dbReference type="AlphaFoldDB" id="A0A6N8TIE8"/>
<reference evidence="1 2" key="1">
    <citation type="submission" date="2019-12" db="EMBL/GenBank/DDBJ databases">
        <title>Shinella granuli gen. nov., sp. nov., and proposal of the reclassification of Zoogloea ramigera ATCC 19623 as Shinella zoogloeoides sp. nov.</title>
        <authorList>
            <person name="Gao J."/>
        </authorList>
    </citation>
    <scope>NUCLEOTIDE SEQUENCE [LARGE SCALE GENOMIC DNA]</scope>
    <source>
        <strain evidence="1 2">DSM 287</strain>
    </source>
</reference>
<dbReference type="EMBL" id="WUML01000008">
    <property type="protein sequence ID" value="MXO00904.1"/>
    <property type="molecule type" value="Genomic_DNA"/>
</dbReference>
<comment type="caution">
    <text evidence="1">The sequence shown here is derived from an EMBL/GenBank/DDBJ whole genome shotgun (WGS) entry which is preliminary data.</text>
</comment>
<proteinExistence type="predicted"/>
<evidence type="ECO:0000313" key="2">
    <source>
        <dbReference type="Proteomes" id="UP000440304"/>
    </source>
</evidence>
<sequence>MSVDINDFSLEKLAKGRTWTFGNASTGDVFSQSLTLASGGRILGYTHPNESTWRVKGGAIEFVTENGQVSTRFSRMTSVDGRHEMEGPFRLGGPGHLHYLKEDEALERPKNRTALVVPIHDAYFIYGINLLYQSMGSDYDIVFVFSTDADRRAFAAMHQASSFLDYHSIVLDDHFSGSALRLVAERNVWPTVKKFLAISLVHASYDHILCVDAETFILRPTGWTEAAAKIVSDACWYGGVLTETHMAERQIMHASSLGLAPAAEHEKIRALSHDWGLYTWWWDLPVYDAKTVPGFLDWIGWSANLQFVERLGHSIFDHITYQFYTALHCGFEIKLVNGLAHSLEFSNAGVVATVHRDIGPVRWTNAYAYAQAPGFFRSNDYLAVYHIDRKSFPQFNLL</sequence>
<accession>A0A6N8TIE8</accession>
<evidence type="ECO:0000313" key="1">
    <source>
        <dbReference type="EMBL" id="MXO00904.1"/>
    </source>
</evidence>
<dbReference type="Proteomes" id="UP000440304">
    <property type="component" value="Unassembled WGS sequence"/>
</dbReference>